<reference evidence="6" key="1">
    <citation type="submission" date="2022-11" db="EMBL/GenBank/DDBJ databases">
        <authorList>
            <person name="Petersen C."/>
        </authorList>
    </citation>
    <scope>NUCLEOTIDE SEQUENCE</scope>
    <source>
        <strain evidence="6">IBT 16849</strain>
    </source>
</reference>
<dbReference type="PANTHER" id="PTHR43712">
    <property type="entry name" value="PUTATIVE (AFU_ORTHOLOGUE AFUA_4G14580)-RELATED"/>
    <property type="match status" value="1"/>
</dbReference>
<dbReference type="InterPro" id="IPR036388">
    <property type="entry name" value="WH-like_DNA-bd_sf"/>
</dbReference>
<evidence type="ECO:0000259" key="5">
    <source>
        <dbReference type="Pfam" id="PF08100"/>
    </source>
</evidence>
<dbReference type="InterPro" id="IPR016461">
    <property type="entry name" value="COMT-like"/>
</dbReference>
<dbReference type="Pfam" id="PF00891">
    <property type="entry name" value="Methyltransf_2"/>
    <property type="match status" value="1"/>
</dbReference>
<dbReference type="InterPro" id="IPR012967">
    <property type="entry name" value="COMT_dimerisation"/>
</dbReference>
<evidence type="ECO:0000256" key="1">
    <source>
        <dbReference type="ARBA" id="ARBA00022603"/>
    </source>
</evidence>
<keyword evidence="1" id="KW-0489">Methyltransferase</keyword>
<evidence type="ECO:0000259" key="4">
    <source>
        <dbReference type="Pfam" id="PF00891"/>
    </source>
</evidence>
<dbReference type="GO" id="GO:0044550">
    <property type="term" value="P:secondary metabolite biosynthetic process"/>
    <property type="evidence" value="ECO:0007669"/>
    <property type="project" value="UniProtKB-ARBA"/>
</dbReference>
<comment type="caution">
    <text evidence="6">The sequence shown here is derived from an EMBL/GenBank/DDBJ whole genome shotgun (WGS) entry which is preliminary data.</text>
</comment>
<dbReference type="SUPFAM" id="SSF53335">
    <property type="entry name" value="S-adenosyl-L-methionine-dependent methyltransferases"/>
    <property type="match status" value="1"/>
</dbReference>
<keyword evidence="7" id="KW-1185">Reference proteome</keyword>
<dbReference type="PROSITE" id="PS51683">
    <property type="entry name" value="SAM_OMT_II"/>
    <property type="match status" value="1"/>
</dbReference>
<organism evidence="6 7">
    <name type="scientific">Penicillium cf. griseofulvum</name>
    <dbReference type="NCBI Taxonomy" id="2972120"/>
    <lineage>
        <taxon>Eukaryota</taxon>
        <taxon>Fungi</taxon>
        <taxon>Dikarya</taxon>
        <taxon>Ascomycota</taxon>
        <taxon>Pezizomycotina</taxon>
        <taxon>Eurotiomycetes</taxon>
        <taxon>Eurotiomycetidae</taxon>
        <taxon>Eurotiales</taxon>
        <taxon>Aspergillaceae</taxon>
        <taxon>Penicillium</taxon>
    </lineage>
</organism>
<dbReference type="Pfam" id="PF08100">
    <property type="entry name" value="Dimerisation"/>
    <property type="match status" value="1"/>
</dbReference>
<dbReference type="PANTHER" id="PTHR43712:SF11">
    <property type="entry name" value="O-METHYLTRANSFERASE (AFU_ORTHOLOGUE AFUA_2G17820)-RELATED"/>
    <property type="match status" value="1"/>
</dbReference>
<evidence type="ECO:0000256" key="3">
    <source>
        <dbReference type="ARBA" id="ARBA00022691"/>
    </source>
</evidence>
<dbReference type="Proteomes" id="UP001150879">
    <property type="component" value="Unassembled WGS sequence"/>
</dbReference>
<gene>
    <name evidence="6" type="ORF">N7472_009082</name>
</gene>
<dbReference type="EMBL" id="JAPQKP010000005">
    <property type="protein sequence ID" value="KAJ5190068.1"/>
    <property type="molecule type" value="Genomic_DNA"/>
</dbReference>
<evidence type="ECO:0000313" key="7">
    <source>
        <dbReference type="Proteomes" id="UP001150879"/>
    </source>
</evidence>
<feature type="domain" description="O-methyltransferase dimerisation" evidence="5">
    <location>
        <begin position="63"/>
        <end position="124"/>
    </location>
</feature>
<feature type="domain" description="O-methyltransferase C-terminal" evidence="4">
    <location>
        <begin position="237"/>
        <end position="387"/>
    </location>
</feature>
<protein>
    <recommendedName>
        <fullName evidence="8">O-methyltransferase domain-containing protein</fullName>
    </recommendedName>
</protein>
<dbReference type="GO" id="GO:0032259">
    <property type="term" value="P:methylation"/>
    <property type="evidence" value="ECO:0007669"/>
    <property type="project" value="UniProtKB-KW"/>
</dbReference>
<dbReference type="GO" id="GO:0008171">
    <property type="term" value="F:O-methyltransferase activity"/>
    <property type="evidence" value="ECO:0007669"/>
    <property type="project" value="InterPro"/>
</dbReference>
<dbReference type="SUPFAM" id="SSF46785">
    <property type="entry name" value="Winged helix' DNA-binding domain"/>
    <property type="match status" value="1"/>
</dbReference>
<keyword evidence="3" id="KW-0949">S-adenosyl-L-methionine</keyword>
<accession>A0A9W9J4U7</accession>
<dbReference type="Gene3D" id="3.40.50.150">
    <property type="entry name" value="Vaccinia Virus protein VP39"/>
    <property type="match status" value="1"/>
</dbReference>
<dbReference type="InterPro" id="IPR029063">
    <property type="entry name" value="SAM-dependent_MTases_sf"/>
</dbReference>
<keyword evidence="2" id="KW-0808">Transferase</keyword>
<evidence type="ECO:0000313" key="6">
    <source>
        <dbReference type="EMBL" id="KAJ5190068.1"/>
    </source>
</evidence>
<dbReference type="OrthoDB" id="1535081at2759"/>
<evidence type="ECO:0008006" key="8">
    <source>
        <dbReference type="Google" id="ProtNLM"/>
    </source>
</evidence>
<evidence type="ECO:0000256" key="2">
    <source>
        <dbReference type="ARBA" id="ARBA00022679"/>
    </source>
</evidence>
<dbReference type="GO" id="GO:0046983">
    <property type="term" value="F:protein dimerization activity"/>
    <property type="evidence" value="ECO:0007669"/>
    <property type="project" value="InterPro"/>
</dbReference>
<dbReference type="InterPro" id="IPR036390">
    <property type="entry name" value="WH_DNA-bd_sf"/>
</dbReference>
<proteinExistence type="predicted"/>
<reference evidence="6" key="2">
    <citation type="journal article" date="2023" name="IMA Fungus">
        <title>Comparative genomic study of the Penicillium genus elucidates a diverse pangenome and 15 lateral gene transfer events.</title>
        <authorList>
            <person name="Petersen C."/>
            <person name="Sorensen T."/>
            <person name="Nielsen M.R."/>
            <person name="Sondergaard T.E."/>
            <person name="Sorensen J.L."/>
            <person name="Fitzpatrick D.A."/>
            <person name="Frisvad J.C."/>
            <person name="Nielsen K.L."/>
        </authorList>
    </citation>
    <scope>NUCLEOTIDE SEQUENCE</scope>
    <source>
        <strain evidence="6">IBT 16849</strain>
    </source>
</reference>
<dbReference type="InterPro" id="IPR001077">
    <property type="entry name" value="COMT_C"/>
</dbReference>
<name>A0A9W9J4U7_9EURO</name>
<dbReference type="AlphaFoldDB" id="A0A9W9J4U7"/>
<dbReference type="Gene3D" id="1.10.10.10">
    <property type="entry name" value="Winged helix-like DNA-binding domain superfamily/Winged helix DNA-binding domain"/>
    <property type="match status" value="1"/>
</dbReference>
<sequence length="416" mass="46505">MDLTRLATVIGEAAELLASEPTIDLQQRAELSRACEKLSAIVDQPSSRLEKATIATTPIVAARIAIDLGVFDFIHNSPKEEFTSDEIESHAGGDPLLVRRILRSLTASGIFDITPAETYKPNPAVKDLAQGGYLASRIMMNFDIHFQIFAKLPRYLRETQYRSPANAYAGPFQYVFDTDEHYFDWMKSHPSQLDAFNLTMKAGVVRDNSARWTQVFPVEQRFQQFMSANSSVDDGLQLVDVGGGIGHEIRILLDTLPTLRGHFILQDVPGVIQSMLPELQTATAPMQSIQAMPYSFFEPQPVTGAHVYFLGRVLHDWPDAEARSILRHIRNAMRKDSVLLIHDRVLPDGLAKVHLSDTIMDFNMMALFSSLERTESQFRKLLVSVGLRLVRVWRPATAGLHRQAVLEAVLAHSAGE</sequence>